<evidence type="ECO:0000313" key="2">
    <source>
        <dbReference type="Ensembl" id="ENSAMXP00005017761.1"/>
    </source>
</evidence>
<dbReference type="AlphaFoldDB" id="A0A8B9I0A2"/>
<reference evidence="2" key="1">
    <citation type="submission" date="2025-08" db="UniProtKB">
        <authorList>
            <consortium name="Ensembl"/>
        </authorList>
    </citation>
    <scope>IDENTIFICATION</scope>
</reference>
<accession>A0A8B9I0A2</accession>
<evidence type="ECO:0000313" key="3">
    <source>
        <dbReference type="Proteomes" id="UP000694621"/>
    </source>
</evidence>
<dbReference type="Proteomes" id="UP000694621">
    <property type="component" value="Unplaced"/>
</dbReference>
<proteinExistence type="predicted"/>
<feature type="chain" id="PRO_5034388292" description="Secreted protein" evidence="1">
    <location>
        <begin position="25"/>
        <end position="82"/>
    </location>
</feature>
<sequence length="82" mass="8986">MSLSLSLSLSVSICLSVSLSLSLSLSVSVSVGSVELDCEPFLHCKISNFVQNQSFVQGLQEELLQLNFNSKSNDLYKFLQVL</sequence>
<evidence type="ECO:0008006" key="4">
    <source>
        <dbReference type="Google" id="ProtNLM"/>
    </source>
</evidence>
<name>A0A8B9I0A2_ASTMX</name>
<protein>
    <recommendedName>
        <fullName evidence="4">Secreted protein</fullName>
    </recommendedName>
</protein>
<organism evidence="2 3">
    <name type="scientific">Astyanax mexicanus</name>
    <name type="common">Blind cave fish</name>
    <name type="synonym">Astyanax fasciatus mexicanus</name>
    <dbReference type="NCBI Taxonomy" id="7994"/>
    <lineage>
        <taxon>Eukaryota</taxon>
        <taxon>Metazoa</taxon>
        <taxon>Chordata</taxon>
        <taxon>Craniata</taxon>
        <taxon>Vertebrata</taxon>
        <taxon>Euteleostomi</taxon>
        <taxon>Actinopterygii</taxon>
        <taxon>Neopterygii</taxon>
        <taxon>Teleostei</taxon>
        <taxon>Ostariophysi</taxon>
        <taxon>Characiformes</taxon>
        <taxon>Characoidei</taxon>
        <taxon>Acestrorhamphidae</taxon>
        <taxon>Acestrorhamphinae</taxon>
        <taxon>Astyanax</taxon>
    </lineage>
</organism>
<feature type="signal peptide" evidence="1">
    <location>
        <begin position="1"/>
        <end position="24"/>
    </location>
</feature>
<dbReference type="Gene3D" id="2.60.120.620">
    <property type="entry name" value="q2cbj1_9rhob like domain"/>
    <property type="match status" value="1"/>
</dbReference>
<evidence type="ECO:0000256" key="1">
    <source>
        <dbReference type="SAM" id="SignalP"/>
    </source>
</evidence>
<dbReference type="Ensembl" id="ENSAMXT00005019626.1">
    <property type="protein sequence ID" value="ENSAMXP00005017761.1"/>
    <property type="gene ID" value="ENSAMXG00005009260.1"/>
</dbReference>
<keyword evidence="1" id="KW-0732">Signal</keyword>